<dbReference type="PANTHER" id="PTHR23407">
    <property type="entry name" value="ATPASE INHIBITOR/5-FORMYLTETRAHYDROFOLATE CYCLO-LIGASE"/>
    <property type="match status" value="1"/>
</dbReference>
<evidence type="ECO:0000313" key="7">
    <source>
        <dbReference type="Proteomes" id="UP000218399"/>
    </source>
</evidence>
<dbReference type="GO" id="GO:0005524">
    <property type="term" value="F:ATP binding"/>
    <property type="evidence" value="ECO:0007669"/>
    <property type="project" value="UniProtKB-KW"/>
</dbReference>
<dbReference type="PANTHER" id="PTHR23407:SF1">
    <property type="entry name" value="5-FORMYLTETRAHYDROFOLATE CYCLO-LIGASE"/>
    <property type="match status" value="1"/>
</dbReference>
<gene>
    <name evidence="6" type="ORF">B1526_0679</name>
</gene>
<keyword evidence="5" id="KW-0479">Metal-binding</keyword>
<dbReference type="RefSeq" id="WP_157908688.1">
    <property type="nucleotide sequence ID" value="NZ_MVOH01000006.1"/>
</dbReference>
<feature type="binding site" evidence="4">
    <location>
        <position position="62"/>
    </location>
    <ligand>
        <name>substrate</name>
    </ligand>
</feature>
<dbReference type="GO" id="GO:0030272">
    <property type="term" value="F:5-formyltetrahydrofolate cyclo-ligase activity"/>
    <property type="evidence" value="ECO:0007669"/>
    <property type="project" value="UniProtKB-EC"/>
</dbReference>
<dbReference type="Pfam" id="PF01812">
    <property type="entry name" value="5-FTHF_cyc-lig"/>
    <property type="match status" value="1"/>
</dbReference>
<feature type="binding site" evidence="4">
    <location>
        <begin position="12"/>
        <end position="16"/>
    </location>
    <ligand>
        <name>ATP</name>
        <dbReference type="ChEBI" id="CHEBI:30616"/>
    </ligand>
</feature>
<dbReference type="SUPFAM" id="SSF100950">
    <property type="entry name" value="NagB/RpiA/CoA transferase-like"/>
    <property type="match status" value="1"/>
</dbReference>
<dbReference type="PIRSF" id="PIRSF006806">
    <property type="entry name" value="FTHF_cligase"/>
    <property type="match status" value="1"/>
</dbReference>
<dbReference type="EMBL" id="MVOH01000006">
    <property type="protein sequence ID" value="PAU68494.1"/>
    <property type="molecule type" value="Genomic_DNA"/>
</dbReference>
<feature type="binding site" evidence="4">
    <location>
        <begin position="155"/>
        <end position="163"/>
    </location>
    <ligand>
        <name>ATP</name>
        <dbReference type="ChEBI" id="CHEBI:30616"/>
    </ligand>
</feature>
<comment type="similarity">
    <text evidence="1 5">Belongs to the 5-formyltetrahydrofolate cyclo-ligase family.</text>
</comment>
<comment type="catalytic activity">
    <reaction evidence="5">
        <text>(6S)-5-formyl-5,6,7,8-tetrahydrofolate + ATP = (6R)-5,10-methenyltetrahydrofolate + ADP + phosphate</text>
        <dbReference type="Rhea" id="RHEA:10488"/>
        <dbReference type="ChEBI" id="CHEBI:30616"/>
        <dbReference type="ChEBI" id="CHEBI:43474"/>
        <dbReference type="ChEBI" id="CHEBI:57455"/>
        <dbReference type="ChEBI" id="CHEBI:57457"/>
        <dbReference type="ChEBI" id="CHEBI:456216"/>
        <dbReference type="EC" id="6.3.3.2"/>
    </reaction>
</comment>
<keyword evidence="3 4" id="KW-0067">ATP-binding</keyword>
<keyword evidence="7" id="KW-1185">Reference proteome</keyword>
<accession>A0A2A2EGX5</accession>
<name>A0A2A2EGX5_9BIFI</name>
<feature type="binding site" evidence="4">
    <location>
        <position position="67"/>
    </location>
    <ligand>
        <name>substrate</name>
    </ligand>
</feature>
<dbReference type="AlphaFoldDB" id="A0A2A2EGX5"/>
<reference evidence="6 7" key="1">
    <citation type="journal article" date="2017" name="ISME J.">
        <title>Unveiling bifidobacterial biogeography across the mammalian branch of the tree of life.</title>
        <authorList>
            <person name="Milani C."/>
            <person name="Mangifesta M."/>
            <person name="Mancabelli L."/>
            <person name="Lugli G.A."/>
            <person name="James K."/>
            <person name="Duranti S."/>
            <person name="Turroni F."/>
            <person name="Ferrario C."/>
            <person name="Ossiprandi M.C."/>
            <person name="van Sinderen D."/>
            <person name="Ventura M."/>
        </authorList>
    </citation>
    <scope>NUCLEOTIDE SEQUENCE [LARGE SCALE GENOMIC DNA]</scope>
    <source>
        <strain evidence="7">Ham19E</strain>
    </source>
</reference>
<dbReference type="GO" id="GO:0035999">
    <property type="term" value="P:tetrahydrofolate interconversion"/>
    <property type="evidence" value="ECO:0007669"/>
    <property type="project" value="TreeGrafter"/>
</dbReference>
<evidence type="ECO:0000256" key="5">
    <source>
        <dbReference type="RuleBase" id="RU361279"/>
    </source>
</evidence>
<organism evidence="6 7">
    <name type="scientific">Bifidobacterium criceti</name>
    <dbReference type="NCBI Taxonomy" id="1960969"/>
    <lineage>
        <taxon>Bacteria</taxon>
        <taxon>Bacillati</taxon>
        <taxon>Actinomycetota</taxon>
        <taxon>Actinomycetes</taxon>
        <taxon>Bifidobacteriales</taxon>
        <taxon>Bifidobacteriaceae</taxon>
        <taxon>Bifidobacterium</taxon>
    </lineage>
</organism>
<dbReference type="Gene3D" id="3.40.50.10420">
    <property type="entry name" value="NagB/RpiA/CoA transferase-like"/>
    <property type="match status" value="1"/>
</dbReference>
<dbReference type="OrthoDB" id="3242798at2"/>
<keyword evidence="5" id="KW-0460">Magnesium</keyword>
<comment type="caution">
    <text evidence="6">The sequence shown here is derived from an EMBL/GenBank/DDBJ whole genome shotgun (WGS) entry which is preliminary data.</text>
</comment>
<dbReference type="EC" id="6.3.3.2" evidence="5"/>
<dbReference type="InterPro" id="IPR037171">
    <property type="entry name" value="NagB/RpiA_transferase-like"/>
</dbReference>
<dbReference type="NCBIfam" id="TIGR02727">
    <property type="entry name" value="MTHFS_bact"/>
    <property type="match status" value="1"/>
</dbReference>
<dbReference type="InterPro" id="IPR024185">
    <property type="entry name" value="FTHF_cligase-like_sf"/>
</dbReference>
<keyword evidence="6" id="KW-0436">Ligase</keyword>
<keyword evidence="2 4" id="KW-0547">Nucleotide-binding</keyword>
<evidence type="ECO:0000256" key="1">
    <source>
        <dbReference type="ARBA" id="ARBA00010638"/>
    </source>
</evidence>
<evidence type="ECO:0000256" key="4">
    <source>
        <dbReference type="PIRSR" id="PIRSR006806-1"/>
    </source>
</evidence>
<sequence length="211" mass="22972">MTNARQTIDERKRALRHSIMKNRQYTTTMERIDAGELCADAFFALPLFLRARTQPPTIACHVSMGTEISTLPVLSEAVRRGCRLLVPRLGTGRDIGWSSLTSVEEVDALHHEDTARSGHAMRPDEPDAETLPAQALADADAIVLPALAVDSRGGRLGRGAGWYDEALMHAAPSAPRIAMCWSSEFIGDPLPQSPHDVPVDAVLTEHGVTFI</sequence>
<proteinExistence type="inferred from homology"/>
<evidence type="ECO:0000256" key="2">
    <source>
        <dbReference type="ARBA" id="ARBA00022741"/>
    </source>
</evidence>
<dbReference type="GO" id="GO:0046872">
    <property type="term" value="F:metal ion binding"/>
    <property type="evidence" value="ECO:0007669"/>
    <property type="project" value="UniProtKB-KW"/>
</dbReference>
<comment type="cofactor">
    <cofactor evidence="5">
        <name>Mg(2+)</name>
        <dbReference type="ChEBI" id="CHEBI:18420"/>
    </cofactor>
</comment>
<evidence type="ECO:0000256" key="3">
    <source>
        <dbReference type="ARBA" id="ARBA00022840"/>
    </source>
</evidence>
<dbReference type="Proteomes" id="UP000218399">
    <property type="component" value="Unassembled WGS sequence"/>
</dbReference>
<dbReference type="GO" id="GO:0009396">
    <property type="term" value="P:folic acid-containing compound biosynthetic process"/>
    <property type="evidence" value="ECO:0007669"/>
    <property type="project" value="TreeGrafter"/>
</dbReference>
<dbReference type="InterPro" id="IPR002698">
    <property type="entry name" value="FTHF_cligase"/>
</dbReference>
<protein>
    <recommendedName>
        <fullName evidence="5">5-formyltetrahydrofolate cyclo-ligase</fullName>
        <ecNumber evidence="5">6.3.3.2</ecNumber>
    </recommendedName>
</protein>
<evidence type="ECO:0000313" key="6">
    <source>
        <dbReference type="EMBL" id="PAU68494.1"/>
    </source>
</evidence>